<dbReference type="PROSITE" id="PS00149">
    <property type="entry name" value="SULFATASE_2"/>
    <property type="match status" value="1"/>
</dbReference>
<dbReference type="GO" id="GO:0046872">
    <property type="term" value="F:metal ion binding"/>
    <property type="evidence" value="ECO:0007669"/>
    <property type="project" value="UniProtKB-KW"/>
</dbReference>
<dbReference type="InterPro" id="IPR017850">
    <property type="entry name" value="Alkaline_phosphatase_core_sf"/>
</dbReference>
<dbReference type="EMBL" id="JH668395">
    <property type="protein sequence ID" value="KAG6450903.1"/>
    <property type="molecule type" value="Genomic_DNA"/>
</dbReference>
<proteinExistence type="inferred from homology"/>
<evidence type="ECO:0000259" key="8">
    <source>
        <dbReference type="Pfam" id="PF00884"/>
    </source>
</evidence>
<dbReference type="InterPro" id="IPR000917">
    <property type="entry name" value="Sulfatase_N"/>
</dbReference>
<dbReference type="Proteomes" id="UP000791440">
    <property type="component" value="Unassembled WGS sequence"/>
</dbReference>
<evidence type="ECO:0000256" key="6">
    <source>
        <dbReference type="ARBA" id="ARBA00023180"/>
    </source>
</evidence>
<evidence type="ECO:0000256" key="7">
    <source>
        <dbReference type="SAM" id="SignalP"/>
    </source>
</evidence>
<dbReference type="SUPFAM" id="SSF53649">
    <property type="entry name" value="Alkaline phosphatase-like"/>
    <property type="match status" value="1"/>
</dbReference>
<dbReference type="OrthoDB" id="103349at2759"/>
<gene>
    <name evidence="9" type="ORF">O3G_MSEX006819</name>
</gene>
<keyword evidence="5" id="KW-0106">Calcium</keyword>
<comment type="similarity">
    <text evidence="2">Belongs to the sulfatase family.</text>
</comment>
<dbReference type="Pfam" id="PF00884">
    <property type="entry name" value="Sulfatase"/>
    <property type="match status" value="1"/>
</dbReference>
<dbReference type="PROSITE" id="PS00523">
    <property type="entry name" value="SULFATASE_1"/>
    <property type="match status" value="1"/>
</dbReference>
<dbReference type="InterPro" id="IPR024607">
    <property type="entry name" value="Sulfatase_CS"/>
</dbReference>
<reference evidence="9" key="1">
    <citation type="journal article" date="2016" name="Insect Biochem. Mol. Biol.">
        <title>Multifaceted biological insights from a draft genome sequence of the tobacco hornworm moth, Manduca sexta.</title>
        <authorList>
            <person name="Kanost M.R."/>
            <person name="Arrese E.L."/>
            <person name="Cao X."/>
            <person name="Chen Y.R."/>
            <person name="Chellapilla S."/>
            <person name="Goldsmith M.R."/>
            <person name="Grosse-Wilde E."/>
            <person name="Heckel D.G."/>
            <person name="Herndon N."/>
            <person name="Jiang H."/>
            <person name="Papanicolaou A."/>
            <person name="Qu J."/>
            <person name="Soulages J.L."/>
            <person name="Vogel H."/>
            <person name="Walters J."/>
            <person name="Waterhouse R.M."/>
            <person name="Ahn S.J."/>
            <person name="Almeida F.C."/>
            <person name="An C."/>
            <person name="Aqrawi P."/>
            <person name="Bretschneider A."/>
            <person name="Bryant W.B."/>
            <person name="Bucks S."/>
            <person name="Chao H."/>
            <person name="Chevignon G."/>
            <person name="Christen J.M."/>
            <person name="Clarke D.F."/>
            <person name="Dittmer N.T."/>
            <person name="Ferguson L.C.F."/>
            <person name="Garavelou S."/>
            <person name="Gordon K.H.J."/>
            <person name="Gunaratna R.T."/>
            <person name="Han Y."/>
            <person name="Hauser F."/>
            <person name="He Y."/>
            <person name="Heidel-Fischer H."/>
            <person name="Hirsh A."/>
            <person name="Hu Y."/>
            <person name="Jiang H."/>
            <person name="Kalra D."/>
            <person name="Klinner C."/>
            <person name="Konig C."/>
            <person name="Kovar C."/>
            <person name="Kroll A.R."/>
            <person name="Kuwar S.S."/>
            <person name="Lee S.L."/>
            <person name="Lehman R."/>
            <person name="Li K."/>
            <person name="Li Z."/>
            <person name="Liang H."/>
            <person name="Lovelace S."/>
            <person name="Lu Z."/>
            <person name="Mansfield J.H."/>
            <person name="McCulloch K.J."/>
            <person name="Mathew T."/>
            <person name="Morton B."/>
            <person name="Muzny D.M."/>
            <person name="Neunemann D."/>
            <person name="Ongeri F."/>
            <person name="Pauchet Y."/>
            <person name="Pu L.L."/>
            <person name="Pyrousis I."/>
            <person name="Rao X.J."/>
            <person name="Redding A."/>
            <person name="Roesel C."/>
            <person name="Sanchez-Gracia A."/>
            <person name="Schaack S."/>
            <person name="Shukla A."/>
            <person name="Tetreau G."/>
            <person name="Wang Y."/>
            <person name="Xiong G.H."/>
            <person name="Traut W."/>
            <person name="Walsh T.K."/>
            <person name="Worley K.C."/>
            <person name="Wu D."/>
            <person name="Wu W."/>
            <person name="Wu Y.Q."/>
            <person name="Zhang X."/>
            <person name="Zou Z."/>
            <person name="Zucker H."/>
            <person name="Briscoe A.D."/>
            <person name="Burmester T."/>
            <person name="Clem R.J."/>
            <person name="Feyereisen R."/>
            <person name="Grimmelikhuijzen C.J.P."/>
            <person name="Hamodrakas S.J."/>
            <person name="Hansson B.S."/>
            <person name="Huguet E."/>
            <person name="Jermiin L.S."/>
            <person name="Lan Q."/>
            <person name="Lehman H.K."/>
            <person name="Lorenzen M."/>
            <person name="Merzendorfer H."/>
            <person name="Michalopoulos I."/>
            <person name="Morton D.B."/>
            <person name="Muthukrishnan S."/>
            <person name="Oakeshott J.G."/>
            <person name="Palmer W."/>
            <person name="Park Y."/>
            <person name="Passarelli A.L."/>
            <person name="Rozas J."/>
            <person name="Schwartz L.M."/>
            <person name="Smith W."/>
            <person name="Southgate A."/>
            <person name="Vilcinskas A."/>
            <person name="Vogt R."/>
            <person name="Wang P."/>
            <person name="Werren J."/>
            <person name="Yu X.Q."/>
            <person name="Zhou J.J."/>
            <person name="Brown S.J."/>
            <person name="Scherer S.E."/>
            <person name="Richards S."/>
            <person name="Blissard G.W."/>
        </authorList>
    </citation>
    <scope>NUCLEOTIDE SEQUENCE</scope>
</reference>
<evidence type="ECO:0000256" key="3">
    <source>
        <dbReference type="ARBA" id="ARBA00022723"/>
    </source>
</evidence>
<feature type="signal peptide" evidence="7">
    <location>
        <begin position="1"/>
        <end position="22"/>
    </location>
</feature>
<comment type="cofactor">
    <cofactor evidence="1">
        <name>Ca(2+)</name>
        <dbReference type="ChEBI" id="CHEBI:29108"/>
    </cofactor>
</comment>
<keyword evidence="6" id="KW-0325">Glycoprotein</keyword>
<dbReference type="Gene3D" id="3.30.1120.10">
    <property type="match status" value="1"/>
</dbReference>
<dbReference type="PANTHER" id="PTHR10342:SF264">
    <property type="entry name" value="MIP05773P-RELATED"/>
    <property type="match status" value="1"/>
</dbReference>
<evidence type="ECO:0000256" key="1">
    <source>
        <dbReference type="ARBA" id="ARBA00001913"/>
    </source>
</evidence>
<feature type="domain" description="Sulfatase N-terminal" evidence="8">
    <location>
        <begin position="28"/>
        <end position="351"/>
    </location>
</feature>
<dbReference type="Gene3D" id="3.40.720.10">
    <property type="entry name" value="Alkaline Phosphatase, subunit A"/>
    <property type="match status" value="1"/>
</dbReference>
<evidence type="ECO:0000256" key="4">
    <source>
        <dbReference type="ARBA" id="ARBA00022801"/>
    </source>
</evidence>
<evidence type="ECO:0000313" key="9">
    <source>
        <dbReference type="EMBL" id="KAG6450903.1"/>
    </source>
</evidence>
<dbReference type="AlphaFoldDB" id="A0A922CMK1"/>
<dbReference type="PANTHER" id="PTHR10342">
    <property type="entry name" value="ARYLSULFATASE"/>
    <property type="match status" value="1"/>
</dbReference>
<name>A0A922CMK1_MANSE</name>
<evidence type="ECO:0000256" key="5">
    <source>
        <dbReference type="ARBA" id="ARBA00022837"/>
    </source>
</evidence>
<reference evidence="9" key="2">
    <citation type="submission" date="2020-12" db="EMBL/GenBank/DDBJ databases">
        <authorList>
            <person name="Kanost M."/>
        </authorList>
    </citation>
    <scope>NUCLEOTIDE SEQUENCE</scope>
</reference>
<dbReference type="InterPro" id="IPR047115">
    <property type="entry name" value="ARSB"/>
</dbReference>
<keyword evidence="3" id="KW-0479">Metal-binding</keyword>
<keyword evidence="7" id="KW-0732">Signal</keyword>
<protein>
    <recommendedName>
        <fullName evidence="8">Sulfatase N-terminal domain-containing protein</fullName>
    </recommendedName>
</protein>
<evidence type="ECO:0000256" key="2">
    <source>
        <dbReference type="ARBA" id="ARBA00008779"/>
    </source>
</evidence>
<keyword evidence="4" id="KW-0378">Hydrolase</keyword>
<comment type="caution">
    <text evidence="9">The sequence shown here is derived from an EMBL/GenBank/DDBJ whole genome shotgun (WGS) entry which is preliminary data.</text>
</comment>
<dbReference type="GO" id="GO:0008484">
    <property type="term" value="F:sulfuric ester hydrolase activity"/>
    <property type="evidence" value="ECO:0007669"/>
    <property type="project" value="InterPro"/>
</dbReference>
<evidence type="ECO:0000313" key="10">
    <source>
        <dbReference type="Proteomes" id="UP000791440"/>
    </source>
</evidence>
<keyword evidence="10" id="KW-1185">Reference proteome</keyword>
<feature type="chain" id="PRO_5037620710" description="Sulfatase N-terminal domain-containing protein" evidence="7">
    <location>
        <begin position="23"/>
        <end position="603"/>
    </location>
</feature>
<dbReference type="CDD" id="cd16029">
    <property type="entry name" value="4-S"/>
    <property type="match status" value="1"/>
</dbReference>
<accession>A0A922CMK1</accession>
<organism evidence="9 10">
    <name type="scientific">Manduca sexta</name>
    <name type="common">Tobacco hawkmoth</name>
    <name type="synonym">Tobacco hornworm</name>
    <dbReference type="NCBI Taxonomy" id="7130"/>
    <lineage>
        <taxon>Eukaryota</taxon>
        <taxon>Metazoa</taxon>
        <taxon>Ecdysozoa</taxon>
        <taxon>Arthropoda</taxon>
        <taxon>Hexapoda</taxon>
        <taxon>Insecta</taxon>
        <taxon>Pterygota</taxon>
        <taxon>Neoptera</taxon>
        <taxon>Endopterygota</taxon>
        <taxon>Lepidoptera</taxon>
        <taxon>Glossata</taxon>
        <taxon>Ditrysia</taxon>
        <taxon>Bombycoidea</taxon>
        <taxon>Sphingidae</taxon>
        <taxon>Sphinginae</taxon>
        <taxon>Sphingini</taxon>
        <taxon>Manduca</taxon>
    </lineage>
</organism>
<sequence length="603" mass="68105">MFQHNFIWGRCWTLSVIISVSAYPRPLSNIVFIMVDDMGWNDVSFHGSNQILTPNIDNLAYQGVILQQYYSEAICTPARTALLTGKYPMRLGMHGNPLFNSEDRGIPLTERLLPSYLKELGYSTHLVGKWHVGMSKEEYLPTSRGYDTHYGMRGGYIDYYTYNKVETWPNGRLMFGLDLFDNAIPQVNEDRYIVDALTDKVVKIIHHHNTSRPLFLHMTHNAPHAGNSGGALQPPLHSTVKHRHIANSDRRLYAEIVTQIDRSVGRIITALAEKFILHDTIIVFASDNGSPTVGSLRNWGVNLPFRGTKWTPWEGGVRVPAFVWHSSFTPRVWNGLMHITDWLPTLTAAAGGKLNKEIDGVNQWDAIVNDGDSKRNEVLVAVEDNASNMYAAYRAGDYKVIVGNVTGLNNNHYGAELLINKAQPPAYYPSLRSCEVAKIFDLMGIYLDQQHVEATRKAATIKQLDQVKDQNLCIPTPTRGCLFNVRQDPSESHDLWNRANKIVVLLTSRLRALWAMQTRRSPPNLRNESDPANFDYVWTPWIKSKNADDVTVWPLGGVNEEFNFSLNISQNKTMKKDTTKAVVINCDGTTGIKNFLCLLKSVF</sequence>